<keyword evidence="1" id="KW-0732">Signal</keyword>
<dbReference type="EMBL" id="AP026709">
    <property type="protein sequence ID" value="BDQ38633.1"/>
    <property type="molecule type" value="Genomic_DNA"/>
</dbReference>
<accession>A0ABM8B494</accession>
<sequence>MHRFTITILTAILLLATVAPAQAWRSIQNGDKNFERAWRTYTTQQTAKSDGYFVRSADAYSDGLKADPPSRTARFPSTLAKAGISFYYAKRYQECVDTMKVTLTRDKRMWEPALYTALSYARLGDSENTIKTLQTFVTSLSSQRIISDAAVLQVKDLEAGTANLDNVADALDAATQKQFIENISRNNSPRDIGLTAERCNGAYWWRRNMAPCHSSGIVSD</sequence>
<evidence type="ECO:0000313" key="3">
    <source>
        <dbReference type="Proteomes" id="UP001317742"/>
    </source>
</evidence>
<reference evidence="2 3" key="1">
    <citation type="submission" date="2022-08" db="EMBL/GenBank/DDBJ databases">
        <title>Genome Sequence of the sulphate-reducing bacterium, Pseudodesulfovibrio sp. SYK.</title>
        <authorList>
            <person name="Kondo R."/>
            <person name="Kataoka T."/>
        </authorList>
    </citation>
    <scope>NUCLEOTIDE SEQUENCE [LARGE SCALE GENOMIC DNA]</scope>
    <source>
        <strain evidence="2 3">SYK</strain>
    </source>
</reference>
<feature type="signal peptide" evidence="1">
    <location>
        <begin position="1"/>
        <end position="23"/>
    </location>
</feature>
<evidence type="ECO:0008006" key="4">
    <source>
        <dbReference type="Google" id="ProtNLM"/>
    </source>
</evidence>
<evidence type="ECO:0000256" key="1">
    <source>
        <dbReference type="SAM" id="SignalP"/>
    </source>
</evidence>
<organism evidence="2 3">
    <name type="scientific">Pseudodesulfovibrio nedwellii</name>
    <dbReference type="NCBI Taxonomy" id="2973072"/>
    <lineage>
        <taxon>Bacteria</taxon>
        <taxon>Pseudomonadati</taxon>
        <taxon>Thermodesulfobacteriota</taxon>
        <taxon>Desulfovibrionia</taxon>
        <taxon>Desulfovibrionales</taxon>
        <taxon>Desulfovibrionaceae</taxon>
    </lineage>
</organism>
<gene>
    <name evidence="2" type="ORF">SYK_29930</name>
</gene>
<evidence type="ECO:0000313" key="2">
    <source>
        <dbReference type="EMBL" id="BDQ38633.1"/>
    </source>
</evidence>
<feature type="chain" id="PRO_5046772290" description="Tetratricopeptide repeat protein" evidence="1">
    <location>
        <begin position="24"/>
        <end position="220"/>
    </location>
</feature>
<dbReference type="Proteomes" id="UP001317742">
    <property type="component" value="Chromosome"/>
</dbReference>
<protein>
    <recommendedName>
        <fullName evidence="4">Tetratricopeptide repeat protein</fullName>
    </recommendedName>
</protein>
<proteinExistence type="predicted"/>
<keyword evidence="3" id="KW-1185">Reference proteome</keyword>
<name>A0ABM8B494_9BACT</name>
<dbReference type="RefSeq" id="WP_281761127.1">
    <property type="nucleotide sequence ID" value="NZ_AP026709.1"/>
</dbReference>